<dbReference type="Proteomes" id="UP000317355">
    <property type="component" value="Unassembled WGS sequence"/>
</dbReference>
<dbReference type="EMBL" id="VMRY01000041">
    <property type="protein sequence ID" value="TVT54482.1"/>
    <property type="molecule type" value="Genomic_DNA"/>
</dbReference>
<accession>A0A558D0F0</accession>
<comment type="caution">
    <text evidence="1">The sequence shown here is derived from an EMBL/GenBank/DDBJ whole genome shotgun (WGS) entry which is preliminary data.</text>
</comment>
<sequence length="163" mass="18720">MLILLVLIPLECGALEYPNRYNNMAETLFDMMDAFSNAYQRRLHENGRYTDRYQSIPPAYGSPYSGNPYPTPVAPYGPRTSILNGSWQGEGGEILVIRNQQFRIYVDRDNFRDGLLALPQPQILVLQDSETGQARPYEFAESEGRLILRDPMGNILRYIRIGW</sequence>
<evidence type="ECO:0000313" key="2">
    <source>
        <dbReference type="Proteomes" id="UP000317355"/>
    </source>
</evidence>
<name>A0A558D0F0_9GAMM</name>
<reference evidence="1 2" key="1">
    <citation type="submission" date="2019-07" db="EMBL/GenBank/DDBJ databases">
        <title>The pathways for chlorine oxyanion respiration interact through the shared metabolite chlorate.</title>
        <authorList>
            <person name="Barnum T.P."/>
            <person name="Cheng Y."/>
            <person name="Hill K.A."/>
            <person name="Lucas L.N."/>
            <person name="Carlson H.K."/>
            <person name="Coates J.D."/>
        </authorList>
    </citation>
    <scope>NUCLEOTIDE SEQUENCE [LARGE SCALE GENOMIC DNA]</scope>
    <source>
        <strain evidence="1">BK-3</strain>
    </source>
</reference>
<proteinExistence type="predicted"/>
<gene>
    <name evidence="1" type="ORF">FHK82_09795</name>
</gene>
<evidence type="ECO:0000313" key="1">
    <source>
        <dbReference type="EMBL" id="TVT54482.1"/>
    </source>
</evidence>
<organism evidence="1 2">
    <name type="scientific">Sedimenticola thiotaurini</name>
    <dbReference type="NCBI Taxonomy" id="1543721"/>
    <lineage>
        <taxon>Bacteria</taxon>
        <taxon>Pseudomonadati</taxon>
        <taxon>Pseudomonadota</taxon>
        <taxon>Gammaproteobacteria</taxon>
        <taxon>Chromatiales</taxon>
        <taxon>Sedimenticolaceae</taxon>
        <taxon>Sedimenticola</taxon>
    </lineage>
</organism>
<protein>
    <submittedName>
        <fullName evidence="1">Uncharacterized protein</fullName>
    </submittedName>
</protein>
<dbReference type="AlphaFoldDB" id="A0A558D0F0"/>